<dbReference type="SUPFAM" id="SSF56801">
    <property type="entry name" value="Acetyl-CoA synthetase-like"/>
    <property type="match status" value="1"/>
</dbReference>
<name>A0A931DL66_9ACTN</name>
<proteinExistence type="inferred from homology"/>
<dbReference type="InterPro" id="IPR045851">
    <property type="entry name" value="AMP-bd_C_sf"/>
</dbReference>
<protein>
    <submittedName>
        <fullName evidence="5">Acyl-CoA synthetase (AMP-forming)/AMP-acid ligase II</fullName>
    </submittedName>
</protein>
<dbReference type="Gene3D" id="3.40.50.12780">
    <property type="entry name" value="N-terminal domain of ligase-like"/>
    <property type="match status" value="1"/>
</dbReference>
<dbReference type="FunFam" id="3.30.300.30:FF:000008">
    <property type="entry name" value="2,3-dihydroxybenzoate-AMP ligase"/>
    <property type="match status" value="1"/>
</dbReference>
<comment type="caution">
    <text evidence="5">The sequence shown here is derived from an EMBL/GenBank/DDBJ whole genome shotgun (WGS) entry which is preliminary data.</text>
</comment>
<reference evidence="5" key="1">
    <citation type="submission" date="2020-11" db="EMBL/GenBank/DDBJ databases">
        <title>Sequencing the genomes of 1000 actinobacteria strains.</title>
        <authorList>
            <person name="Klenk H.-P."/>
        </authorList>
    </citation>
    <scope>NUCLEOTIDE SEQUENCE</scope>
    <source>
        <strain evidence="5">DSM 43175</strain>
    </source>
</reference>
<dbReference type="InterPro" id="IPR020845">
    <property type="entry name" value="AMP-binding_CS"/>
</dbReference>
<dbReference type="GO" id="GO:0031956">
    <property type="term" value="F:medium-chain fatty acid-CoA ligase activity"/>
    <property type="evidence" value="ECO:0007669"/>
    <property type="project" value="TreeGrafter"/>
</dbReference>
<dbReference type="Pfam" id="PF13193">
    <property type="entry name" value="AMP-binding_C"/>
    <property type="match status" value="1"/>
</dbReference>
<dbReference type="AlphaFoldDB" id="A0A931DL66"/>
<dbReference type="GO" id="GO:0006631">
    <property type="term" value="P:fatty acid metabolic process"/>
    <property type="evidence" value="ECO:0007669"/>
    <property type="project" value="TreeGrafter"/>
</dbReference>
<gene>
    <name evidence="5" type="ORF">IW256_003198</name>
</gene>
<accession>A0A931DL66</accession>
<dbReference type="PANTHER" id="PTHR43201:SF5">
    <property type="entry name" value="MEDIUM-CHAIN ACYL-COA LIGASE ACSF2, MITOCHONDRIAL"/>
    <property type="match status" value="1"/>
</dbReference>
<evidence type="ECO:0000313" key="5">
    <source>
        <dbReference type="EMBL" id="MBG6089085.1"/>
    </source>
</evidence>
<evidence type="ECO:0000259" key="3">
    <source>
        <dbReference type="Pfam" id="PF00501"/>
    </source>
</evidence>
<dbReference type="InterPro" id="IPR042099">
    <property type="entry name" value="ANL_N_sf"/>
</dbReference>
<dbReference type="PANTHER" id="PTHR43201">
    <property type="entry name" value="ACYL-COA SYNTHETASE"/>
    <property type="match status" value="1"/>
</dbReference>
<dbReference type="Gene3D" id="3.30.300.30">
    <property type="match status" value="1"/>
</dbReference>
<organism evidence="5 6">
    <name type="scientific">Actinomadura viridis</name>
    <dbReference type="NCBI Taxonomy" id="58110"/>
    <lineage>
        <taxon>Bacteria</taxon>
        <taxon>Bacillati</taxon>
        <taxon>Actinomycetota</taxon>
        <taxon>Actinomycetes</taxon>
        <taxon>Streptosporangiales</taxon>
        <taxon>Thermomonosporaceae</taxon>
        <taxon>Actinomadura</taxon>
    </lineage>
</organism>
<dbReference type="Pfam" id="PF00501">
    <property type="entry name" value="AMP-binding"/>
    <property type="match status" value="1"/>
</dbReference>
<evidence type="ECO:0000256" key="1">
    <source>
        <dbReference type="ARBA" id="ARBA00006432"/>
    </source>
</evidence>
<dbReference type="EMBL" id="JADOUA010000001">
    <property type="protein sequence ID" value="MBG6089085.1"/>
    <property type="molecule type" value="Genomic_DNA"/>
</dbReference>
<keyword evidence="2 5" id="KW-0436">Ligase</keyword>
<dbReference type="PROSITE" id="PS00455">
    <property type="entry name" value="AMP_BINDING"/>
    <property type="match status" value="1"/>
</dbReference>
<keyword evidence="6" id="KW-1185">Reference proteome</keyword>
<evidence type="ECO:0000259" key="4">
    <source>
        <dbReference type="Pfam" id="PF13193"/>
    </source>
</evidence>
<feature type="domain" description="AMP-binding enzyme C-terminal" evidence="4">
    <location>
        <begin position="462"/>
        <end position="537"/>
    </location>
</feature>
<evidence type="ECO:0000313" key="6">
    <source>
        <dbReference type="Proteomes" id="UP000614047"/>
    </source>
</evidence>
<dbReference type="InterPro" id="IPR000873">
    <property type="entry name" value="AMP-dep_synth/lig_dom"/>
</dbReference>
<dbReference type="NCBIfam" id="NF005801">
    <property type="entry name" value="PRK07656.1"/>
    <property type="match status" value="1"/>
</dbReference>
<sequence length="556" mass="58910">MTSPPSPAAGPHDDPRADLRWGTTGALLADAARRLGPAEAIVDGDLRLGYAGLDAEVTAAARAFLAAGLRKGDRVAVWAPNSARWVIAALGLQRAGGVLVPLNTRFQGAEAAYVLGKSRARVLCTVSGFLGRDYPADLSAAAGGPGTGRPYEGLPHLETVVGMAGPAGEGVTPWEDFRARGESAPLADAERRAAEVGPDDLSDMLFTSGTTGRPKGAMCTHGQTLRAYGVWSTVVGLRQGDRYLIVNPFFHGFGYKAGWLASLLVGATILPQRTLDVPEVLDVVRRERVTVLPGTPTLYQTMLEHPRFTADGVATLRLAVTGAANVPPALLYRIREELGFEHIVTGYGLTESCAIVSMCRYDDPLETVASTAGRPLPGLEVVAVDPKGDPVPAGTEGEILVRGYTVMKGYFDEGAETAATIDAEGRLHTGDIGVIDAAGRIRITDRIKDMYIVGGFNAYPAEIENLLGRHPAVAQAAVVGVPDARMGEVGAAFVVPRRGERIDEAELIAWCRTRMANYKVPRQVHVVAELPVNAAGKVLKNVLRERLATSPPPARD</sequence>
<dbReference type="Proteomes" id="UP000614047">
    <property type="component" value="Unassembled WGS sequence"/>
</dbReference>
<feature type="domain" description="AMP-dependent synthetase/ligase" evidence="3">
    <location>
        <begin position="30"/>
        <end position="411"/>
    </location>
</feature>
<evidence type="ECO:0000256" key="2">
    <source>
        <dbReference type="ARBA" id="ARBA00022598"/>
    </source>
</evidence>
<dbReference type="RefSeq" id="WP_197011730.1">
    <property type="nucleotide sequence ID" value="NZ_BAABES010000022.1"/>
</dbReference>
<comment type="similarity">
    <text evidence="1">Belongs to the ATP-dependent AMP-binding enzyme family.</text>
</comment>
<dbReference type="InterPro" id="IPR025110">
    <property type="entry name" value="AMP-bd_C"/>
</dbReference>